<evidence type="ECO:0000259" key="2">
    <source>
        <dbReference type="PROSITE" id="PS50968"/>
    </source>
</evidence>
<dbReference type="Pfam" id="PF00364">
    <property type="entry name" value="Biotin_lipoyl"/>
    <property type="match status" value="1"/>
</dbReference>
<evidence type="ECO:0000313" key="3">
    <source>
        <dbReference type="EMBL" id="EUA66227.1"/>
    </source>
</evidence>
<proteinExistence type="predicted"/>
<gene>
    <name evidence="3" type="ORF">I540_5364</name>
</gene>
<dbReference type="InterPro" id="IPR000089">
    <property type="entry name" value="Biotin_lipoyl"/>
</dbReference>
<dbReference type="PANTHER" id="PTHR45266">
    <property type="entry name" value="OXALOACETATE DECARBOXYLASE ALPHA CHAIN"/>
    <property type="match status" value="1"/>
</dbReference>
<evidence type="ECO:0000313" key="4">
    <source>
        <dbReference type="Proteomes" id="UP000023351"/>
    </source>
</evidence>
<dbReference type="Gene3D" id="2.40.50.100">
    <property type="match status" value="1"/>
</dbReference>
<dbReference type="SUPFAM" id="SSF51230">
    <property type="entry name" value="Single hybrid motif"/>
    <property type="match status" value="1"/>
</dbReference>
<dbReference type="InterPro" id="IPR050709">
    <property type="entry name" value="Biotin_Carboxyl_Carrier/Decarb"/>
</dbReference>
<dbReference type="InterPro" id="IPR011053">
    <property type="entry name" value="Single_hybrid_motif"/>
</dbReference>
<evidence type="ECO:0000256" key="1">
    <source>
        <dbReference type="ARBA" id="ARBA00023267"/>
    </source>
</evidence>
<accession>X8DC92</accession>
<dbReference type="PANTHER" id="PTHR45266:SF3">
    <property type="entry name" value="OXALOACETATE DECARBOXYLASE ALPHA CHAIN"/>
    <property type="match status" value="1"/>
</dbReference>
<name>X8DC92_9MYCO</name>
<protein>
    <submittedName>
        <fullName evidence="3">Biotin-requiring enzyme family protein</fullName>
    </submittedName>
</protein>
<dbReference type="AlphaFoldDB" id="X8DC92"/>
<reference evidence="3 4" key="1">
    <citation type="submission" date="2013-12" db="EMBL/GenBank/DDBJ databases">
        <authorList>
            <person name="Zelazny A."/>
            <person name="Olivier K."/>
            <person name="Holland S."/>
            <person name="Lenaerts A."/>
            <person name="Ordway D."/>
            <person name="DeGroote M.A."/>
            <person name="Parker T."/>
            <person name="Sizemore C."/>
            <person name="Tallon L.J."/>
            <person name="Sadzewicz L.K."/>
            <person name="Sengamalay N."/>
            <person name="Fraser C.M."/>
            <person name="Hine E."/>
            <person name="Shefchek K.A."/>
            <person name="Das S.P."/>
            <person name="Tettelin H."/>
        </authorList>
    </citation>
    <scope>NUCLEOTIDE SEQUENCE [LARGE SCALE GENOMIC DNA]</scope>
    <source>
        <strain evidence="3 4">1513</strain>
    </source>
</reference>
<dbReference type="PATRIC" id="fig|1299321.3.peg.5185"/>
<sequence length="72" mass="7433">MPGVVRVVSVSTGTTVEREAAVVVVEAMKMEHTLRAPIAGTATVSVAVGDQVAVDQLLATIHPNTNPEKGKP</sequence>
<comment type="caution">
    <text evidence="3">The sequence shown here is derived from an EMBL/GenBank/DDBJ whole genome shotgun (WGS) entry which is preliminary data.</text>
</comment>
<dbReference type="EMBL" id="JAOJ01000003">
    <property type="protein sequence ID" value="EUA66227.1"/>
    <property type="molecule type" value="Genomic_DNA"/>
</dbReference>
<feature type="domain" description="Lipoyl-binding" evidence="2">
    <location>
        <begin position="1"/>
        <end position="62"/>
    </location>
</feature>
<dbReference type="PROSITE" id="PS50968">
    <property type="entry name" value="BIOTINYL_LIPOYL"/>
    <property type="match status" value="1"/>
</dbReference>
<keyword evidence="1" id="KW-0092">Biotin</keyword>
<dbReference type="Proteomes" id="UP000023351">
    <property type="component" value="Unassembled WGS sequence"/>
</dbReference>
<organism evidence="3 4">
    <name type="scientific">Mycobacteroides abscessus subsp. bolletii 1513</name>
    <dbReference type="NCBI Taxonomy" id="1299321"/>
    <lineage>
        <taxon>Bacteria</taxon>
        <taxon>Bacillati</taxon>
        <taxon>Actinomycetota</taxon>
        <taxon>Actinomycetes</taxon>
        <taxon>Mycobacteriales</taxon>
        <taxon>Mycobacteriaceae</taxon>
        <taxon>Mycobacteroides</taxon>
        <taxon>Mycobacteroides abscessus</taxon>
    </lineage>
</organism>